<dbReference type="Proteomes" id="UP000325577">
    <property type="component" value="Linkage Group LG0"/>
</dbReference>
<proteinExistence type="predicted"/>
<dbReference type="Gene3D" id="1.25.40.10">
    <property type="entry name" value="Tetratricopeptide repeat domain"/>
    <property type="match status" value="1"/>
</dbReference>
<evidence type="ECO:0008006" key="4">
    <source>
        <dbReference type="Google" id="ProtNLM"/>
    </source>
</evidence>
<keyword evidence="3" id="KW-1185">Reference proteome</keyword>
<evidence type="ECO:0000313" key="2">
    <source>
        <dbReference type="EMBL" id="KAA8550271.1"/>
    </source>
</evidence>
<dbReference type="OrthoDB" id="1878928at2759"/>
<gene>
    <name evidence="2" type="ORF">F0562_001955</name>
</gene>
<dbReference type="PANTHER" id="PTHR47603:SF1">
    <property type="entry name" value="PPR CONTAINING-LIKE PROTEIN"/>
    <property type="match status" value="1"/>
</dbReference>
<reference evidence="2 3" key="1">
    <citation type="submission" date="2019-09" db="EMBL/GenBank/DDBJ databases">
        <title>A chromosome-level genome assembly of the Chinese tupelo Nyssa sinensis.</title>
        <authorList>
            <person name="Yang X."/>
            <person name="Kang M."/>
            <person name="Yang Y."/>
            <person name="Xiong H."/>
            <person name="Wang M."/>
            <person name="Zhang Z."/>
            <person name="Wang Z."/>
            <person name="Wu H."/>
            <person name="Ma T."/>
            <person name="Liu J."/>
            <person name="Xi Z."/>
        </authorList>
    </citation>
    <scope>NUCLEOTIDE SEQUENCE [LARGE SCALE GENOMIC DNA]</scope>
    <source>
        <strain evidence="2">J267</strain>
        <tissue evidence="2">Leaf</tissue>
    </source>
</reference>
<accession>A0A5J5C9L1</accession>
<feature type="compositionally biased region" description="Basic residues" evidence="1">
    <location>
        <begin position="299"/>
        <end position="309"/>
    </location>
</feature>
<evidence type="ECO:0000256" key="1">
    <source>
        <dbReference type="SAM" id="MobiDB-lite"/>
    </source>
</evidence>
<dbReference type="InterPro" id="IPR011990">
    <property type="entry name" value="TPR-like_helical_dom_sf"/>
</dbReference>
<name>A0A5J5C9L1_9ASTE</name>
<feature type="region of interest" description="Disordered" evidence="1">
    <location>
        <begin position="297"/>
        <end position="338"/>
    </location>
</feature>
<dbReference type="AlphaFoldDB" id="A0A5J5C9L1"/>
<dbReference type="PANTHER" id="PTHR47603">
    <property type="entry name" value="PPR CONTAINING-LIKE PROTEIN"/>
    <property type="match status" value="1"/>
</dbReference>
<organism evidence="2 3">
    <name type="scientific">Nyssa sinensis</name>
    <dbReference type="NCBI Taxonomy" id="561372"/>
    <lineage>
        <taxon>Eukaryota</taxon>
        <taxon>Viridiplantae</taxon>
        <taxon>Streptophyta</taxon>
        <taxon>Embryophyta</taxon>
        <taxon>Tracheophyta</taxon>
        <taxon>Spermatophyta</taxon>
        <taxon>Magnoliopsida</taxon>
        <taxon>eudicotyledons</taxon>
        <taxon>Gunneridae</taxon>
        <taxon>Pentapetalae</taxon>
        <taxon>asterids</taxon>
        <taxon>Cornales</taxon>
        <taxon>Nyssaceae</taxon>
        <taxon>Nyssa</taxon>
    </lineage>
</organism>
<dbReference type="EMBL" id="CM018031">
    <property type="protein sequence ID" value="KAA8550271.1"/>
    <property type="molecule type" value="Genomic_DNA"/>
</dbReference>
<sequence length="338" mass="38519">MRVLTIMAKLRRPPLSCYLKQPESYSAAAISRSPVTVKLIAMLRSAAMAKLVGRITQFGMVRVQNLSYNCSTMVQTQIPYQCNASTMASMEDQDNQATFQYSAKDAGGVRKHQIGENMPRKDKINFLVKILLDLKDNKEAVYSSLDAWVAWEQNFPIGPLKTALVTLEKEQEWHKVVQVIKWMLSKGQGTTMGTYGQLIRALDMDHRAEEAHQIWVKKIGSDLHSIPWKLCNLMISVYYRNGMLEELVKLFKGLEAFDRQPPEKSIVQKVADAYEMLGLPEEKERVLEKFNDLFTKTSKGSRKKSRRTPSKKEEKSGWRKPASNPDSHLNAVVGRHKN</sequence>
<protein>
    <recommendedName>
        <fullName evidence="4">Pentacotripeptide-repeat region of PRORP domain-containing protein</fullName>
    </recommendedName>
</protein>
<evidence type="ECO:0000313" key="3">
    <source>
        <dbReference type="Proteomes" id="UP000325577"/>
    </source>
</evidence>